<protein>
    <submittedName>
        <fullName evidence="2">Uncharacterized protein</fullName>
    </submittedName>
</protein>
<reference evidence="2" key="2">
    <citation type="submission" date="2021-01" db="EMBL/GenBank/DDBJ databases">
        <authorList>
            <person name="Hahn C.R."/>
            <person name="Youssef N.H."/>
            <person name="Elshahed M."/>
        </authorList>
    </citation>
    <scope>NUCLEOTIDE SEQUENCE</scope>
    <source>
        <strain evidence="2">Zod_Metabat.24</strain>
    </source>
</reference>
<keyword evidence="1" id="KW-1133">Transmembrane helix</keyword>
<reference evidence="2" key="1">
    <citation type="journal article" date="2021" name="Environ. Microbiol.">
        <title>Genomic characterization of three novel Desulfobacterota classes expand the metabolic and phylogenetic diversity of the phylum.</title>
        <authorList>
            <person name="Murphy C.L."/>
            <person name="Biggerstaff J."/>
            <person name="Eichhorn A."/>
            <person name="Ewing E."/>
            <person name="Shahan R."/>
            <person name="Soriano D."/>
            <person name="Stewart S."/>
            <person name="VanMol K."/>
            <person name="Walker R."/>
            <person name="Walters P."/>
            <person name="Elshahed M.S."/>
            <person name="Youssef N.H."/>
        </authorList>
    </citation>
    <scope>NUCLEOTIDE SEQUENCE</scope>
    <source>
        <strain evidence="2">Zod_Metabat.24</strain>
    </source>
</reference>
<name>A0A9D8KFG0_9DELT</name>
<feature type="transmembrane region" description="Helical" evidence="1">
    <location>
        <begin position="222"/>
        <end position="240"/>
    </location>
</feature>
<organism evidence="2 3">
    <name type="scientific">Candidatus Zymogenus saltonus</name>
    <dbReference type="NCBI Taxonomy" id="2844893"/>
    <lineage>
        <taxon>Bacteria</taxon>
        <taxon>Deltaproteobacteria</taxon>
        <taxon>Candidatus Zymogenia</taxon>
        <taxon>Candidatus Zymogeniales</taxon>
        <taxon>Candidatus Zymogenaceae</taxon>
        <taxon>Candidatus Zymogenus</taxon>
    </lineage>
</organism>
<gene>
    <name evidence="2" type="ORF">JW984_08300</name>
</gene>
<dbReference type="AlphaFoldDB" id="A0A9D8KFG0"/>
<sequence length="305" mass="33131">MMEPGLSLGESAEKHGLKASDDGRRITGIVKGFPIYAEMSPFEGSKSVVVTVRLRSFEDVKGFRAAVEDSALLDATRLKFDMKRDCVDYDLLILQGTEGWDIFDDKGEVMELLRLAKQYLGKPRVVCERCGSTDVRWPIVDGRVPLLLCDDCAGARVKDRGGLKEMHGVVLHSYGRGVKLGVIGAVAGGAIAPILGCLAGMSNPKIYPILIGAVIPYLVKRGVGMVNSYVYLISAGLAILSIFIERVVLCLLLGDSLTAAIMGFVIGIQYSFYGRLFFLLLPIVTCAITLLVLKWLARKIEGNIS</sequence>
<dbReference type="Proteomes" id="UP000809273">
    <property type="component" value="Unassembled WGS sequence"/>
</dbReference>
<keyword evidence="1" id="KW-0472">Membrane</keyword>
<feature type="transmembrane region" description="Helical" evidence="1">
    <location>
        <begin position="247"/>
        <end position="270"/>
    </location>
</feature>
<feature type="transmembrane region" description="Helical" evidence="1">
    <location>
        <begin position="180"/>
        <end position="202"/>
    </location>
</feature>
<comment type="caution">
    <text evidence="2">The sequence shown here is derived from an EMBL/GenBank/DDBJ whole genome shotgun (WGS) entry which is preliminary data.</text>
</comment>
<dbReference type="EMBL" id="JAFGIX010000041">
    <property type="protein sequence ID" value="MBN1573179.1"/>
    <property type="molecule type" value="Genomic_DNA"/>
</dbReference>
<proteinExistence type="predicted"/>
<evidence type="ECO:0000313" key="3">
    <source>
        <dbReference type="Proteomes" id="UP000809273"/>
    </source>
</evidence>
<evidence type="ECO:0000256" key="1">
    <source>
        <dbReference type="SAM" id="Phobius"/>
    </source>
</evidence>
<keyword evidence="1" id="KW-0812">Transmembrane</keyword>
<feature type="transmembrane region" description="Helical" evidence="1">
    <location>
        <begin position="276"/>
        <end position="297"/>
    </location>
</feature>
<evidence type="ECO:0000313" key="2">
    <source>
        <dbReference type="EMBL" id="MBN1573179.1"/>
    </source>
</evidence>
<accession>A0A9D8KFG0</accession>